<feature type="compositionally biased region" description="Polar residues" evidence="1">
    <location>
        <begin position="26"/>
        <end position="35"/>
    </location>
</feature>
<dbReference type="EMBL" id="CVTF01000131">
    <property type="protein sequence ID" value="CRZ00327.1"/>
    <property type="molecule type" value="Genomic_DNA"/>
</dbReference>
<evidence type="ECO:0000313" key="2">
    <source>
        <dbReference type="EMBL" id="CRZ00327.1"/>
    </source>
</evidence>
<feature type="compositionally biased region" description="Basic residues" evidence="1">
    <location>
        <begin position="7"/>
        <end position="22"/>
    </location>
</feature>
<dbReference type="Proteomes" id="UP000182715">
    <property type="component" value="Unassembled WGS sequence"/>
</dbReference>
<evidence type="ECO:0000313" key="3">
    <source>
        <dbReference type="Proteomes" id="UP000182715"/>
    </source>
</evidence>
<protein>
    <submittedName>
        <fullName evidence="2">Uncharacterized protein</fullName>
    </submittedName>
</protein>
<sequence>MGCGRLKPTKTQKFRCRLKFRHSRESGNPTPSEQKLTPRHSRERGNLVTEKPQESIGKNRNPRPSFPRTRESSNRKTTGIYRKKRKPPTVIPANAGI</sequence>
<name>A0A0H5QEA7_NEIMI</name>
<reference evidence="2 3" key="1">
    <citation type="submission" date="2014-11" db="EMBL/GenBank/DDBJ databases">
        <authorList>
            <person name="Diene M.Seydina."/>
        </authorList>
    </citation>
    <scope>NUCLEOTIDE SEQUENCE [LARGE SCALE GENOMIC DNA]</scope>
    <source>
        <strain evidence="2 3">Neisseria meningitidis CHUV</strain>
    </source>
</reference>
<evidence type="ECO:0000256" key="1">
    <source>
        <dbReference type="SAM" id="MobiDB-lite"/>
    </source>
</evidence>
<feature type="region of interest" description="Disordered" evidence="1">
    <location>
        <begin position="1"/>
        <end position="97"/>
    </location>
</feature>
<accession>A0A0H5QEA7</accession>
<organism evidence="2 3">
    <name type="scientific">Neisseria meningitidis serogroup B</name>
    <dbReference type="NCBI Taxonomy" id="491"/>
    <lineage>
        <taxon>Bacteria</taxon>
        <taxon>Pseudomonadati</taxon>
        <taxon>Pseudomonadota</taxon>
        <taxon>Betaproteobacteria</taxon>
        <taxon>Neisseriales</taxon>
        <taxon>Neisseriaceae</taxon>
        <taxon>Neisseria</taxon>
    </lineage>
</organism>
<proteinExistence type="predicted"/>
<dbReference type="AlphaFoldDB" id="A0A0H5QEA7"/>